<accession>A0A076FI46</accession>
<evidence type="ECO:0000259" key="5">
    <source>
        <dbReference type="PROSITE" id="PS50072"/>
    </source>
</evidence>
<keyword evidence="7" id="KW-1185">Reference proteome</keyword>
<dbReference type="InterPro" id="IPR020892">
    <property type="entry name" value="Cyclophilin-type_PPIase_CS"/>
</dbReference>
<organism evidence="6 7">
    <name type="scientific">Aureococcus anophagefferens virus</name>
    <dbReference type="NCBI Taxonomy" id="1474867"/>
    <lineage>
        <taxon>Viruses</taxon>
        <taxon>Varidnaviria</taxon>
        <taxon>Bamfordvirae</taxon>
        <taxon>Nucleocytoviricota</taxon>
        <taxon>Megaviricetes</taxon>
        <taxon>Imitervirales</taxon>
        <taxon>Schizomimiviridae</taxon>
        <taxon>Kratosvirus</taxon>
        <taxon>Kratosvirus quantuckense</taxon>
    </lineage>
</organism>
<dbReference type="PROSITE" id="PS00170">
    <property type="entry name" value="CSA_PPIASE_1"/>
    <property type="match status" value="1"/>
</dbReference>
<comment type="catalytic activity">
    <reaction evidence="1">
        <text>[protein]-peptidylproline (omega=180) = [protein]-peptidylproline (omega=0)</text>
        <dbReference type="Rhea" id="RHEA:16237"/>
        <dbReference type="Rhea" id="RHEA-COMP:10747"/>
        <dbReference type="Rhea" id="RHEA-COMP:10748"/>
        <dbReference type="ChEBI" id="CHEBI:83833"/>
        <dbReference type="ChEBI" id="CHEBI:83834"/>
        <dbReference type="EC" id="5.2.1.8"/>
    </reaction>
</comment>
<evidence type="ECO:0000256" key="1">
    <source>
        <dbReference type="ARBA" id="ARBA00000971"/>
    </source>
</evidence>
<dbReference type="EMBL" id="KJ645900">
    <property type="protein sequence ID" value="AII17121.1"/>
    <property type="molecule type" value="Genomic_DNA"/>
</dbReference>
<dbReference type="SUPFAM" id="SSF50891">
    <property type="entry name" value="Cyclophilin-like"/>
    <property type="match status" value="1"/>
</dbReference>
<dbReference type="RefSeq" id="YP_009052149.1">
    <property type="nucleotide sequence ID" value="NC_024697.1"/>
</dbReference>
<name>A0A076FI46_9VIRU</name>
<dbReference type="Gene3D" id="2.40.100.10">
    <property type="entry name" value="Cyclophilin-like"/>
    <property type="match status" value="1"/>
</dbReference>
<keyword evidence="4 6" id="KW-0413">Isomerase</keyword>
<evidence type="ECO:0000313" key="6">
    <source>
        <dbReference type="EMBL" id="AII17121.1"/>
    </source>
</evidence>
<sequence length="220" mass="24806">MNIEKTKKIALLLVFAAIFAYSFDNIKDVEIKNKNPNDSRFSSLKKKDDIMISADRKTVYLDIEQNDFSASTKYGRIVIELFDDIVPKTSENFYQLCKNGRYASVPFHRVINNFMVQGGDIVNFDGSSGQSIYGETFEDENFLLKHSEAGLVSMANSGPDSNNSQFFITLAPQPHLNNKHVVFGKVTSGMNYIHEIGNRPTDMDDKPLQDVIIKNCGLMN</sequence>
<proteinExistence type="predicted"/>
<dbReference type="PANTHER" id="PTHR11071:SF561">
    <property type="entry name" value="PEPTIDYL-PROLYL CIS-TRANS ISOMERASE D-RELATED"/>
    <property type="match status" value="1"/>
</dbReference>
<gene>
    <name evidence="6" type="ORF">AaV_071</name>
</gene>
<dbReference type="Pfam" id="PF00160">
    <property type="entry name" value="Pro_isomerase"/>
    <property type="match status" value="1"/>
</dbReference>
<dbReference type="InterPro" id="IPR029000">
    <property type="entry name" value="Cyclophilin-like_dom_sf"/>
</dbReference>
<reference evidence="6 7" key="1">
    <citation type="journal article" date="2014" name="Virology">
        <title>Genome of brown tide virus (AaV), the little giant of the Megaviridae, elucidates NCLDV genome expansion and host-virus coevolution.</title>
        <authorList>
            <person name="Moniruzzaman M."/>
            <person name="LeCleir G.R."/>
            <person name="Brown C.M."/>
            <person name="Gobler C.J."/>
            <person name="Bidle K.D."/>
            <person name="Wilson W.H."/>
            <person name="Wilhelm S.W."/>
        </authorList>
    </citation>
    <scope>NUCLEOTIDE SEQUENCE [LARGE SCALE GENOMIC DNA]</scope>
    <source>
        <strain evidence="6">BtV-01</strain>
    </source>
</reference>
<dbReference type="GO" id="GO:0006457">
    <property type="term" value="P:protein folding"/>
    <property type="evidence" value="ECO:0007669"/>
    <property type="project" value="InterPro"/>
</dbReference>
<evidence type="ECO:0000313" key="7">
    <source>
        <dbReference type="Proteomes" id="UP000028667"/>
    </source>
</evidence>
<evidence type="ECO:0000256" key="2">
    <source>
        <dbReference type="ARBA" id="ARBA00013194"/>
    </source>
</evidence>
<keyword evidence="3" id="KW-0697">Rotamase</keyword>
<dbReference type="PROSITE" id="PS50072">
    <property type="entry name" value="CSA_PPIASE_2"/>
    <property type="match status" value="1"/>
</dbReference>
<dbReference type="InterPro" id="IPR002130">
    <property type="entry name" value="Cyclophilin-type_PPIase_dom"/>
</dbReference>
<dbReference type="GO" id="GO:0003755">
    <property type="term" value="F:peptidyl-prolyl cis-trans isomerase activity"/>
    <property type="evidence" value="ECO:0007669"/>
    <property type="project" value="UniProtKB-KW"/>
</dbReference>
<dbReference type="GO" id="GO:0016018">
    <property type="term" value="F:cyclosporin A binding"/>
    <property type="evidence" value="ECO:0007669"/>
    <property type="project" value="TreeGrafter"/>
</dbReference>
<evidence type="ECO:0000256" key="3">
    <source>
        <dbReference type="ARBA" id="ARBA00023110"/>
    </source>
</evidence>
<dbReference type="EC" id="5.2.1.8" evidence="2"/>
<dbReference type="PANTHER" id="PTHR11071">
    <property type="entry name" value="PEPTIDYL-PROLYL CIS-TRANS ISOMERASE"/>
    <property type="match status" value="1"/>
</dbReference>
<protein>
    <recommendedName>
        <fullName evidence="2">peptidylprolyl isomerase</fullName>
        <ecNumber evidence="2">5.2.1.8</ecNumber>
    </recommendedName>
</protein>
<evidence type="ECO:0000256" key="4">
    <source>
        <dbReference type="ARBA" id="ARBA00023235"/>
    </source>
</evidence>
<dbReference type="PRINTS" id="PR00153">
    <property type="entry name" value="CSAPPISMRASE"/>
</dbReference>
<dbReference type="FunFam" id="2.40.100.10:FF:000025">
    <property type="entry name" value="Peptidyl-prolyl cis-trans isomerase CYP19-2"/>
    <property type="match status" value="1"/>
</dbReference>
<dbReference type="GeneID" id="20041544"/>
<dbReference type="Proteomes" id="UP000028667">
    <property type="component" value="Segment"/>
</dbReference>
<feature type="domain" description="PPIase cyclophilin-type" evidence="5">
    <location>
        <begin position="75"/>
        <end position="218"/>
    </location>
</feature>
<dbReference type="KEGG" id="vg:20041544"/>